<dbReference type="Gene3D" id="1.20.120.1630">
    <property type="match status" value="1"/>
</dbReference>
<proteinExistence type="inferred from homology"/>
<evidence type="ECO:0000256" key="7">
    <source>
        <dbReference type="ARBA" id="ARBA00022824"/>
    </source>
</evidence>
<keyword evidence="10 18" id="KW-1133">Transmembrane helix</keyword>
<evidence type="ECO:0000256" key="1">
    <source>
        <dbReference type="ARBA" id="ARBA00004477"/>
    </source>
</evidence>
<evidence type="ECO:0000256" key="2">
    <source>
        <dbReference type="ARBA" id="ARBA00005194"/>
    </source>
</evidence>
<dbReference type="FunFam" id="1.20.120.1630:FF:000010">
    <property type="entry name" value="Steroid alpha reductase family protein"/>
    <property type="match status" value="1"/>
</dbReference>
<dbReference type="Proteomes" id="UP000078343">
    <property type="component" value="Unassembled WGS sequence"/>
</dbReference>
<dbReference type="STRING" id="1367422.A0A178ZG55"/>
<keyword evidence="14" id="KW-0275">Fatty acid biosynthesis</keyword>
<keyword evidence="6 18" id="KW-0812">Transmembrane</keyword>
<keyword evidence="9" id="KW-0521">NADP</keyword>
<comment type="subcellular location">
    <subcellularLocation>
        <location evidence="1">Endoplasmic reticulum membrane</location>
        <topology evidence="1">Multi-pass membrane protein</topology>
    </subcellularLocation>
</comment>
<feature type="domain" description="3-oxo-5-alpha-steroid 4-dehydrogenase C-terminal" evidence="19">
    <location>
        <begin position="182"/>
        <end position="333"/>
    </location>
</feature>
<comment type="pathway">
    <text evidence="2">Lipid metabolism; fatty acid biosynthesis.</text>
</comment>
<dbReference type="AlphaFoldDB" id="A0A178ZG55"/>
<dbReference type="Pfam" id="PF02544">
    <property type="entry name" value="Steroid_dh"/>
    <property type="match status" value="1"/>
</dbReference>
<dbReference type="GO" id="GO:0005789">
    <property type="term" value="C:endoplasmic reticulum membrane"/>
    <property type="evidence" value="ECO:0007669"/>
    <property type="project" value="UniProtKB-SubCell"/>
</dbReference>
<keyword evidence="5" id="KW-0444">Lipid biosynthesis</keyword>
<evidence type="ECO:0000256" key="8">
    <source>
        <dbReference type="ARBA" id="ARBA00022832"/>
    </source>
</evidence>
<comment type="catalytic activity">
    <reaction evidence="15">
        <text>a very-long-chain 2,3-saturated fatty acyl-CoA + NADP(+) = a very-long-chain (2E)-enoyl-CoA + NADPH + H(+)</text>
        <dbReference type="Rhea" id="RHEA:14473"/>
        <dbReference type="ChEBI" id="CHEBI:15378"/>
        <dbReference type="ChEBI" id="CHEBI:57783"/>
        <dbReference type="ChEBI" id="CHEBI:58349"/>
        <dbReference type="ChEBI" id="CHEBI:83724"/>
        <dbReference type="ChEBI" id="CHEBI:83728"/>
        <dbReference type="EC" id="1.3.1.93"/>
    </reaction>
</comment>
<evidence type="ECO:0000256" key="11">
    <source>
        <dbReference type="ARBA" id="ARBA00023002"/>
    </source>
</evidence>
<evidence type="ECO:0000256" key="14">
    <source>
        <dbReference type="ARBA" id="ARBA00023160"/>
    </source>
</evidence>
<keyword evidence="11" id="KW-0560">Oxidoreductase</keyword>
<feature type="transmembrane region" description="Helical" evidence="18">
    <location>
        <begin position="287"/>
        <end position="307"/>
    </location>
</feature>
<keyword evidence="13 18" id="KW-0472">Membrane</keyword>
<evidence type="ECO:0000313" key="20">
    <source>
        <dbReference type="EMBL" id="OAP58173.1"/>
    </source>
</evidence>
<evidence type="ECO:0000256" key="3">
    <source>
        <dbReference type="ARBA" id="ARBA00007742"/>
    </source>
</evidence>
<protein>
    <recommendedName>
        <fullName evidence="4">very-long-chain enoyl-CoA reductase</fullName>
        <ecNumber evidence="4">1.3.1.93</ecNumber>
    </recommendedName>
</protein>
<comment type="caution">
    <text evidence="20">The sequence shown here is derived from an EMBL/GenBank/DDBJ whole genome shotgun (WGS) entry which is preliminary data.</text>
</comment>
<dbReference type="InterPro" id="IPR001104">
    <property type="entry name" value="3-oxo-5_a-steroid_4-DH_C"/>
</dbReference>
<keyword evidence="12" id="KW-0443">Lipid metabolism</keyword>
<dbReference type="GO" id="GO:0102758">
    <property type="term" value="F:very-long-chain enoyl-CoA reductase activity"/>
    <property type="evidence" value="ECO:0007669"/>
    <property type="project" value="UniProtKB-EC"/>
</dbReference>
<evidence type="ECO:0000256" key="5">
    <source>
        <dbReference type="ARBA" id="ARBA00022516"/>
    </source>
</evidence>
<dbReference type="EMBL" id="LVYI01000006">
    <property type="protein sequence ID" value="OAP58173.1"/>
    <property type="molecule type" value="Genomic_DNA"/>
</dbReference>
<evidence type="ECO:0000256" key="6">
    <source>
        <dbReference type="ARBA" id="ARBA00022692"/>
    </source>
</evidence>
<accession>A0A178ZG55</accession>
<reference evidence="20 21" key="1">
    <citation type="submission" date="2016-04" db="EMBL/GenBank/DDBJ databases">
        <title>Draft genome of Fonsecaea erecta CBS 125763.</title>
        <authorList>
            <person name="Weiss V.A."/>
            <person name="Vicente V.A."/>
            <person name="Raittz R.T."/>
            <person name="Moreno L.F."/>
            <person name="De Souza E.M."/>
            <person name="Pedrosa F.O."/>
            <person name="Steffens M.B."/>
            <person name="Faoro H."/>
            <person name="Tadra-Sfeir M.Z."/>
            <person name="Najafzadeh M.J."/>
            <person name="Felipe M.S."/>
            <person name="Teixeira M."/>
            <person name="Sun J."/>
            <person name="Xi L."/>
            <person name="Gomes R."/>
            <person name="De Azevedo C.M."/>
            <person name="Salgado C.G."/>
            <person name="Da Silva M.B."/>
            <person name="Nascimento M.F."/>
            <person name="Queiroz-Telles F."/>
            <person name="Attili D.S."/>
            <person name="Gorbushina A."/>
        </authorList>
    </citation>
    <scope>NUCLEOTIDE SEQUENCE [LARGE SCALE GENOMIC DNA]</scope>
    <source>
        <strain evidence="20 21">CBS 125763</strain>
    </source>
</reference>
<evidence type="ECO:0000256" key="16">
    <source>
        <dbReference type="ARBA" id="ARBA00058640"/>
    </source>
</evidence>
<organism evidence="20 21">
    <name type="scientific">Fonsecaea erecta</name>
    <dbReference type="NCBI Taxonomy" id="1367422"/>
    <lineage>
        <taxon>Eukaryota</taxon>
        <taxon>Fungi</taxon>
        <taxon>Dikarya</taxon>
        <taxon>Ascomycota</taxon>
        <taxon>Pezizomycotina</taxon>
        <taxon>Eurotiomycetes</taxon>
        <taxon>Chaetothyriomycetidae</taxon>
        <taxon>Chaetothyriales</taxon>
        <taxon>Herpotrichiellaceae</taxon>
        <taxon>Fonsecaea</taxon>
    </lineage>
</organism>
<dbReference type="EC" id="1.3.1.93" evidence="4"/>
<evidence type="ECO:0000259" key="19">
    <source>
        <dbReference type="Pfam" id="PF02544"/>
    </source>
</evidence>
<evidence type="ECO:0000256" key="10">
    <source>
        <dbReference type="ARBA" id="ARBA00022989"/>
    </source>
</evidence>
<evidence type="ECO:0000256" key="12">
    <source>
        <dbReference type="ARBA" id="ARBA00023098"/>
    </source>
</evidence>
<dbReference type="InterPro" id="IPR039357">
    <property type="entry name" value="SRD5A/TECR"/>
</dbReference>
<dbReference type="GeneID" id="30011431"/>
<dbReference type="OrthoDB" id="540503at2759"/>
<comment type="similarity">
    <text evidence="3">Belongs to the steroid 5-alpha reductase family.</text>
</comment>
<evidence type="ECO:0000256" key="15">
    <source>
        <dbReference type="ARBA" id="ARBA00051495"/>
    </source>
</evidence>
<sequence>MASKPITLQIRPRGRQTWLKPRPAEKHVPLDSLPAHTSTGKPIRSLPESIDLKPDASTSELYSELARRTKYSIHQLRVTKGSDGTVVVNSKDTSVHQIGLREQSTVYVKDLGTQVAWRTVFLVEYFGPILIHPLMLALRPYIYPSATKEASQLQQTLCILICLHFVKRELETLFVHRFSAATMPLRNIFKNSFHYWILSGLMIAAFIYSPYSAAAQEPNPLLFYPGLVIFALGELGNLQTHLTLKGLRSAGGTERGIPQGFLFNLVTCPNYMTETISWIGVYLLSGLSWGVLIFLIVSVVQMGQWAAKKERRYRKEFGDKYKKKKFTMLPGIW</sequence>
<dbReference type="PROSITE" id="PS50244">
    <property type="entry name" value="S5A_REDUCTASE"/>
    <property type="match status" value="1"/>
</dbReference>
<gene>
    <name evidence="20" type="ORF">AYL99_07263</name>
</gene>
<evidence type="ECO:0000313" key="21">
    <source>
        <dbReference type="Proteomes" id="UP000078343"/>
    </source>
</evidence>
<keyword evidence="7" id="KW-0256">Endoplasmic reticulum</keyword>
<feature type="region of interest" description="Disordered" evidence="17">
    <location>
        <begin position="14"/>
        <end position="46"/>
    </location>
</feature>
<evidence type="ECO:0000256" key="17">
    <source>
        <dbReference type="SAM" id="MobiDB-lite"/>
    </source>
</evidence>
<evidence type="ECO:0000256" key="13">
    <source>
        <dbReference type="ARBA" id="ARBA00023136"/>
    </source>
</evidence>
<comment type="function">
    <text evidence="16">Catalyzes the last of the four reactions of the long-chain fatty acids elongation cycle. This endoplasmic reticulum-bound enzymatic process, allows the addition of 2 carbons to the chain of long- and very long-chain fatty acids/VLCFAs per cycle. This enzyme reduces the trans-2,3-enoyl-CoA fatty acid intermediate to an acyl-CoA that can be further elongated by entering a new cycle of elongation. Thereby, it participates in the production of VLCFAs of different chain lengths that are involved in multiple biological processes as precursors of membrane lipids and lipid mediators.</text>
</comment>
<dbReference type="GO" id="GO:0042761">
    <property type="term" value="P:very long-chain fatty acid biosynthetic process"/>
    <property type="evidence" value="ECO:0007669"/>
    <property type="project" value="TreeGrafter"/>
</dbReference>
<name>A0A178ZG55_9EURO</name>
<dbReference type="RefSeq" id="XP_018691540.1">
    <property type="nucleotide sequence ID" value="XM_018838772.1"/>
</dbReference>
<evidence type="ECO:0000256" key="9">
    <source>
        <dbReference type="ARBA" id="ARBA00022857"/>
    </source>
</evidence>
<keyword evidence="8" id="KW-0276">Fatty acid metabolism</keyword>
<feature type="transmembrane region" description="Helical" evidence="18">
    <location>
        <begin position="193"/>
        <end position="211"/>
    </location>
</feature>
<evidence type="ECO:0000256" key="18">
    <source>
        <dbReference type="SAM" id="Phobius"/>
    </source>
</evidence>
<dbReference type="PANTHER" id="PTHR10556">
    <property type="entry name" value="3-OXO-5-ALPHA-STEROID 4-DEHYDROGENASE"/>
    <property type="match status" value="1"/>
</dbReference>
<keyword evidence="21" id="KW-1185">Reference proteome</keyword>
<dbReference type="PANTHER" id="PTHR10556:SF28">
    <property type="entry name" value="VERY-LONG-CHAIN ENOYL-COA REDUCTASE"/>
    <property type="match status" value="1"/>
</dbReference>
<evidence type="ECO:0000256" key="4">
    <source>
        <dbReference type="ARBA" id="ARBA00012530"/>
    </source>
</evidence>